<name>U5EB17_NOCAS</name>
<reference evidence="1 2" key="1">
    <citation type="journal article" date="2014" name="BMC Genomics">
        <title>Genome based analysis of type-I polyketide synthase and nonribosomal peptide synthetase gene clusters in seven strains of five representative Nocardia species.</title>
        <authorList>
            <person name="Komaki H."/>
            <person name="Ichikawa N."/>
            <person name="Hosoyama A."/>
            <person name="Takahashi-Nakaguchi A."/>
            <person name="Matsuzawa T."/>
            <person name="Suzuki K."/>
            <person name="Fujita N."/>
            <person name="Gonoi T."/>
        </authorList>
    </citation>
    <scope>NUCLEOTIDE SEQUENCE [LARGE SCALE GENOMIC DNA]</scope>
    <source>
        <strain evidence="1 2">NBRC 15531</strain>
    </source>
</reference>
<dbReference type="Pfam" id="PF19680">
    <property type="entry name" value="DUF6182"/>
    <property type="match status" value="1"/>
</dbReference>
<dbReference type="GeneID" id="91516012"/>
<dbReference type="STRING" id="1824.SAMN05444423_104378"/>
<dbReference type="EMBL" id="BAFO02000034">
    <property type="protein sequence ID" value="GAD87302.1"/>
    <property type="molecule type" value="Genomic_DNA"/>
</dbReference>
<dbReference type="RefSeq" id="WP_022567224.1">
    <property type="nucleotide sequence ID" value="NZ_BAFO02000034.1"/>
</dbReference>
<comment type="caution">
    <text evidence="1">The sequence shown here is derived from an EMBL/GenBank/DDBJ whole genome shotgun (WGS) entry which is preliminary data.</text>
</comment>
<gene>
    <name evidence="1" type="ORF">NCAST_34_04320</name>
</gene>
<proteinExistence type="predicted"/>
<sequence length="225" mass="24500">MFSQNFLQREIDSRIEQFGGRNGRRDDQGAAAVVVGAFDPVVFIRSSLDFALGLPDEELSDWCASFTRTIFLAGNPANLESRHEPRCKSSDNTIAWYAPTATKSVLAVRRLLKPLQGPSGVPPVGFSTRIEARGADSPQVAEVLVEVTGLSTEHYLVHVNHLIAESVAVKLISKSTVLHLRHVERITPADGPFGYLRVAPGRDGLLRCYSALVVRGQSAVFSSSE</sequence>
<dbReference type="eggNOG" id="ENOG50337R2">
    <property type="taxonomic scope" value="Bacteria"/>
</dbReference>
<dbReference type="InterPro" id="IPR045754">
    <property type="entry name" value="DUF6182"/>
</dbReference>
<dbReference type="AlphaFoldDB" id="U5EB17"/>
<evidence type="ECO:0000313" key="2">
    <source>
        <dbReference type="Proteomes" id="UP000017048"/>
    </source>
</evidence>
<protein>
    <submittedName>
        <fullName evidence="1">Uncharacterized protein</fullName>
    </submittedName>
</protein>
<keyword evidence="2" id="KW-1185">Reference proteome</keyword>
<accession>U5EB17</accession>
<dbReference type="Proteomes" id="UP000017048">
    <property type="component" value="Unassembled WGS sequence"/>
</dbReference>
<dbReference type="OrthoDB" id="4338055at2"/>
<organism evidence="1 2">
    <name type="scientific">Nocardia asteroides NBRC 15531</name>
    <dbReference type="NCBI Taxonomy" id="1110697"/>
    <lineage>
        <taxon>Bacteria</taxon>
        <taxon>Bacillati</taxon>
        <taxon>Actinomycetota</taxon>
        <taxon>Actinomycetes</taxon>
        <taxon>Mycobacteriales</taxon>
        <taxon>Nocardiaceae</taxon>
        <taxon>Nocardia</taxon>
    </lineage>
</organism>
<evidence type="ECO:0000313" key="1">
    <source>
        <dbReference type="EMBL" id="GAD87302.1"/>
    </source>
</evidence>